<dbReference type="PANTHER" id="PTHR36182:SF2">
    <property type="entry name" value="LYTIC POLYSACCHARIDE MONOOXYGENASE"/>
    <property type="match status" value="1"/>
</dbReference>
<sequence>MLFTKPSVVAASVLSASMVQAHMIMNHPVPYGKSTLNNSPLAADGSDFPCKQRDGVYDWPAADEMNYFETGVSQVLNFTGIAVHGGGSCQVSLTTDMQPSKDTVWQVIKSFEGGCPANVDGNLDGDASTPDPYQFNFTIPADFSAGNYTLAWTWFNRVGAREMYMNCAPITVLESAAQKRSVAKRTSYPDLFVANINGCTTTEGVDIRFPNPGDVIEYDGEASRLAATDAAACTGVSTAWGGSSATAAASVTSTTTTAAEITATAPIVAVETSVAASSVDNSAAITTAAAPAATTTAGRPNGHQQNAVTTTTTTATATATASSSTGTALSGVLTGACNPEGSWWCNAGTSFQRCANGVWTPSQDMAPGTVCTAGQSSDLTISLAKSRRDEQRMRRRQVA</sequence>
<proteinExistence type="predicted"/>
<dbReference type="STRING" id="690307.A0A1L9WIR8"/>
<organism evidence="1 2">
    <name type="scientific">Aspergillus aculeatus (strain ATCC 16872 / CBS 172.66 / WB 5094)</name>
    <dbReference type="NCBI Taxonomy" id="690307"/>
    <lineage>
        <taxon>Eukaryota</taxon>
        <taxon>Fungi</taxon>
        <taxon>Dikarya</taxon>
        <taxon>Ascomycota</taxon>
        <taxon>Pezizomycotina</taxon>
        <taxon>Eurotiomycetes</taxon>
        <taxon>Eurotiomycetidae</taxon>
        <taxon>Eurotiales</taxon>
        <taxon>Aspergillaceae</taxon>
        <taxon>Aspergillus</taxon>
        <taxon>Aspergillus subgen. Circumdati</taxon>
    </lineage>
</organism>
<dbReference type="Gene3D" id="2.70.50.70">
    <property type="match status" value="1"/>
</dbReference>
<evidence type="ECO:0008006" key="3">
    <source>
        <dbReference type="Google" id="ProtNLM"/>
    </source>
</evidence>
<gene>
    <name evidence="1" type="ORF">ASPACDRAFT_35448</name>
</gene>
<dbReference type="PANTHER" id="PTHR36182">
    <property type="entry name" value="PROTEIN, PUTATIVE (AFU_ORTHOLOGUE AFUA_6G10930)-RELATED"/>
    <property type="match status" value="1"/>
</dbReference>
<dbReference type="VEuPathDB" id="FungiDB:ASPACDRAFT_35448"/>
<keyword evidence="2" id="KW-1185">Reference proteome</keyword>
<dbReference type="OrthoDB" id="2342176at2759"/>
<dbReference type="AlphaFoldDB" id="A0A1L9WIR8"/>
<reference evidence="2" key="1">
    <citation type="journal article" date="2017" name="Genome Biol.">
        <title>Comparative genomics reveals high biological diversity and specific adaptations in the industrially and medically important fungal genus Aspergillus.</title>
        <authorList>
            <person name="de Vries R.P."/>
            <person name="Riley R."/>
            <person name="Wiebenga A."/>
            <person name="Aguilar-Osorio G."/>
            <person name="Amillis S."/>
            <person name="Uchima C.A."/>
            <person name="Anderluh G."/>
            <person name="Asadollahi M."/>
            <person name="Askin M."/>
            <person name="Barry K."/>
            <person name="Battaglia E."/>
            <person name="Bayram O."/>
            <person name="Benocci T."/>
            <person name="Braus-Stromeyer S.A."/>
            <person name="Caldana C."/>
            <person name="Canovas D."/>
            <person name="Cerqueira G.C."/>
            <person name="Chen F."/>
            <person name="Chen W."/>
            <person name="Choi C."/>
            <person name="Clum A."/>
            <person name="Dos Santos R.A."/>
            <person name="Damasio A.R."/>
            <person name="Diallinas G."/>
            <person name="Emri T."/>
            <person name="Fekete E."/>
            <person name="Flipphi M."/>
            <person name="Freyberg S."/>
            <person name="Gallo A."/>
            <person name="Gournas C."/>
            <person name="Habgood R."/>
            <person name="Hainaut M."/>
            <person name="Harispe M.L."/>
            <person name="Henrissat B."/>
            <person name="Hilden K.S."/>
            <person name="Hope R."/>
            <person name="Hossain A."/>
            <person name="Karabika E."/>
            <person name="Karaffa L."/>
            <person name="Karanyi Z."/>
            <person name="Krasevec N."/>
            <person name="Kuo A."/>
            <person name="Kusch H."/>
            <person name="LaButti K."/>
            <person name="Lagendijk E.L."/>
            <person name="Lapidus A."/>
            <person name="Levasseur A."/>
            <person name="Lindquist E."/>
            <person name="Lipzen A."/>
            <person name="Logrieco A.F."/>
            <person name="MacCabe A."/>
            <person name="Maekelae M.R."/>
            <person name="Malavazi I."/>
            <person name="Melin P."/>
            <person name="Meyer V."/>
            <person name="Mielnichuk N."/>
            <person name="Miskei M."/>
            <person name="Molnar A.P."/>
            <person name="Mule G."/>
            <person name="Ngan C.Y."/>
            <person name="Orejas M."/>
            <person name="Orosz E."/>
            <person name="Ouedraogo J.P."/>
            <person name="Overkamp K.M."/>
            <person name="Park H.-S."/>
            <person name="Perrone G."/>
            <person name="Piumi F."/>
            <person name="Punt P.J."/>
            <person name="Ram A.F."/>
            <person name="Ramon A."/>
            <person name="Rauscher S."/>
            <person name="Record E."/>
            <person name="Riano-Pachon D.M."/>
            <person name="Robert V."/>
            <person name="Roehrig J."/>
            <person name="Ruller R."/>
            <person name="Salamov A."/>
            <person name="Salih N.S."/>
            <person name="Samson R.A."/>
            <person name="Sandor E."/>
            <person name="Sanguinetti M."/>
            <person name="Schuetze T."/>
            <person name="Sepcic K."/>
            <person name="Shelest E."/>
            <person name="Sherlock G."/>
            <person name="Sophianopoulou V."/>
            <person name="Squina F.M."/>
            <person name="Sun H."/>
            <person name="Susca A."/>
            <person name="Todd R.B."/>
            <person name="Tsang A."/>
            <person name="Unkles S.E."/>
            <person name="van de Wiele N."/>
            <person name="van Rossen-Uffink D."/>
            <person name="Oliveira J.V."/>
            <person name="Vesth T.C."/>
            <person name="Visser J."/>
            <person name="Yu J.-H."/>
            <person name="Zhou M."/>
            <person name="Andersen M.R."/>
            <person name="Archer D.B."/>
            <person name="Baker S.E."/>
            <person name="Benoit I."/>
            <person name="Brakhage A.A."/>
            <person name="Braus G.H."/>
            <person name="Fischer R."/>
            <person name="Frisvad J.C."/>
            <person name="Goldman G.H."/>
            <person name="Houbraken J."/>
            <person name="Oakley B."/>
            <person name="Pocsi I."/>
            <person name="Scazzocchio C."/>
            <person name="Seiboth B."/>
            <person name="vanKuyk P.A."/>
            <person name="Wortman J."/>
            <person name="Dyer P.S."/>
            <person name="Grigoriev I.V."/>
        </authorList>
    </citation>
    <scope>NUCLEOTIDE SEQUENCE [LARGE SCALE GENOMIC DNA]</scope>
    <source>
        <strain evidence="2">ATCC 16872 / CBS 172.66 / WB 5094</strain>
    </source>
</reference>
<evidence type="ECO:0000313" key="1">
    <source>
        <dbReference type="EMBL" id="OJJ96053.1"/>
    </source>
</evidence>
<evidence type="ECO:0000313" key="2">
    <source>
        <dbReference type="Proteomes" id="UP000184546"/>
    </source>
</evidence>
<dbReference type="GeneID" id="30973933"/>
<dbReference type="OMA" id="LTVAWTW"/>
<protein>
    <recommendedName>
        <fullName evidence="3">Lytic polysaccharide monooxygenase</fullName>
    </recommendedName>
</protein>
<dbReference type="RefSeq" id="XP_020052393.1">
    <property type="nucleotide sequence ID" value="XM_020200119.1"/>
</dbReference>
<accession>A0A1L9WIR8</accession>
<dbReference type="Proteomes" id="UP000184546">
    <property type="component" value="Unassembled WGS sequence"/>
</dbReference>
<name>A0A1L9WIR8_ASPA1</name>
<dbReference type="EMBL" id="KV878987">
    <property type="protein sequence ID" value="OJJ96053.1"/>
    <property type="molecule type" value="Genomic_DNA"/>
</dbReference>